<keyword evidence="1" id="KW-0732">Signal</keyword>
<accession>A0ABV7CKK6</accession>
<feature type="chain" id="PRO_5047184590" description="Lipoprotein" evidence="1">
    <location>
        <begin position="20"/>
        <end position="133"/>
    </location>
</feature>
<dbReference type="PROSITE" id="PS51257">
    <property type="entry name" value="PROKAR_LIPOPROTEIN"/>
    <property type="match status" value="1"/>
</dbReference>
<evidence type="ECO:0000313" key="3">
    <source>
        <dbReference type="Proteomes" id="UP001595453"/>
    </source>
</evidence>
<keyword evidence="3" id="KW-1185">Reference proteome</keyword>
<dbReference type="Proteomes" id="UP001595453">
    <property type="component" value="Unassembled WGS sequence"/>
</dbReference>
<name>A0ABV7CKK6_9GAMM</name>
<organism evidence="2 3">
    <name type="scientific">Pseudoalteromonas fenneropenaei</name>
    <dbReference type="NCBI Taxonomy" id="1737459"/>
    <lineage>
        <taxon>Bacteria</taxon>
        <taxon>Pseudomonadati</taxon>
        <taxon>Pseudomonadota</taxon>
        <taxon>Gammaproteobacteria</taxon>
        <taxon>Alteromonadales</taxon>
        <taxon>Pseudoalteromonadaceae</taxon>
        <taxon>Pseudoalteromonas</taxon>
    </lineage>
</organism>
<evidence type="ECO:0000313" key="2">
    <source>
        <dbReference type="EMBL" id="MFC3033154.1"/>
    </source>
</evidence>
<protein>
    <recommendedName>
        <fullName evidence="4">Lipoprotein</fullName>
    </recommendedName>
</protein>
<reference evidence="3" key="1">
    <citation type="journal article" date="2019" name="Int. J. Syst. Evol. Microbiol.">
        <title>The Global Catalogue of Microorganisms (GCM) 10K type strain sequencing project: providing services to taxonomists for standard genome sequencing and annotation.</title>
        <authorList>
            <consortium name="The Broad Institute Genomics Platform"/>
            <consortium name="The Broad Institute Genome Sequencing Center for Infectious Disease"/>
            <person name="Wu L."/>
            <person name="Ma J."/>
        </authorList>
    </citation>
    <scope>NUCLEOTIDE SEQUENCE [LARGE SCALE GENOMIC DNA]</scope>
    <source>
        <strain evidence="3">KCTC 42730</strain>
    </source>
</reference>
<sequence length="133" mass="15180">MTLTRLLSSALLFSFLAGCATKPDEPKYRIVDEQFFQRAVDGGRTEFVFIVTVAATPHLRQAPNKPIGKSERKQIAEFERLEDSPALKIQLEEEAVGKLKQTLLDRKICRQGHSIDNVYWRERSVQLRGGCFE</sequence>
<comment type="caution">
    <text evidence="2">The sequence shown here is derived from an EMBL/GenBank/DDBJ whole genome shotgun (WGS) entry which is preliminary data.</text>
</comment>
<dbReference type="RefSeq" id="WP_377124335.1">
    <property type="nucleotide sequence ID" value="NZ_JBHRSD010000017.1"/>
</dbReference>
<dbReference type="EMBL" id="JBHRSD010000017">
    <property type="protein sequence ID" value="MFC3033154.1"/>
    <property type="molecule type" value="Genomic_DNA"/>
</dbReference>
<proteinExistence type="predicted"/>
<evidence type="ECO:0008006" key="4">
    <source>
        <dbReference type="Google" id="ProtNLM"/>
    </source>
</evidence>
<gene>
    <name evidence="2" type="ORF">ACFOEE_11545</name>
</gene>
<feature type="signal peptide" evidence="1">
    <location>
        <begin position="1"/>
        <end position="19"/>
    </location>
</feature>
<evidence type="ECO:0000256" key="1">
    <source>
        <dbReference type="SAM" id="SignalP"/>
    </source>
</evidence>